<dbReference type="EMBL" id="AJWZ01008177">
    <property type="protein sequence ID" value="EKC54858.1"/>
    <property type="molecule type" value="Genomic_DNA"/>
</dbReference>
<name>K1SBN5_9ZZZZ</name>
<comment type="caution">
    <text evidence="1">The sequence shown here is derived from an EMBL/GenBank/DDBJ whole genome shotgun (WGS) entry which is preliminary data.</text>
</comment>
<dbReference type="AlphaFoldDB" id="K1SBN5"/>
<gene>
    <name evidence="1" type="ORF">OBE_11853</name>
</gene>
<feature type="non-terminal residue" evidence="1">
    <location>
        <position position="173"/>
    </location>
</feature>
<proteinExistence type="predicted"/>
<evidence type="ECO:0008006" key="2">
    <source>
        <dbReference type="Google" id="ProtNLM"/>
    </source>
</evidence>
<sequence length="173" mass="20022">MVDDEKPYSVCEDFISRDTELVTAWKILQRYPKPNHLSVYQHYIDCCKSLGIDDIVDKINQMIVVDFIIANEDRHLNNFGLVRNANTLEWIDVAPIFDSGSSLGYDKVTPNMDKQSLIVCKPFKKTYFEQLKLVTSFDWIDFDALKNIDNEILGILNDADENLIDDARKQKII</sequence>
<dbReference type="Gene3D" id="1.10.1070.20">
    <property type="match status" value="1"/>
</dbReference>
<reference evidence="1" key="1">
    <citation type="journal article" date="2013" name="Environ. Microbiol.">
        <title>Microbiota from the distal guts of lean and obese adolescents exhibit partial functional redundancy besides clear differences in community structure.</title>
        <authorList>
            <person name="Ferrer M."/>
            <person name="Ruiz A."/>
            <person name="Lanza F."/>
            <person name="Haange S.B."/>
            <person name="Oberbach A."/>
            <person name="Till H."/>
            <person name="Bargiela R."/>
            <person name="Campoy C."/>
            <person name="Segura M.T."/>
            <person name="Richter M."/>
            <person name="von Bergen M."/>
            <person name="Seifert J."/>
            <person name="Suarez A."/>
        </authorList>
    </citation>
    <scope>NUCLEOTIDE SEQUENCE</scope>
</reference>
<protein>
    <recommendedName>
        <fullName evidence="2">HipA-like C-terminal domain-containing protein</fullName>
    </recommendedName>
</protein>
<organism evidence="1">
    <name type="scientific">human gut metagenome</name>
    <dbReference type="NCBI Taxonomy" id="408170"/>
    <lineage>
        <taxon>unclassified sequences</taxon>
        <taxon>metagenomes</taxon>
        <taxon>organismal metagenomes</taxon>
    </lineage>
</organism>
<accession>K1SBN5</accession>
<evidence type="ECO:0000313" key="1">
    <source>
        <dbReference type="EMBL" id="EKC54858.1"/>
    </source>
</evidence>